<feature type="transmembrane region" description="Helical" evidence="7">
    <location>
        <begin position="114"/>
        <end position="135"/>
    </location>
</feature>
<sequence length="431" mass="44711">MAATSLEGADAPQPRTAKAAPRAVGRLRPWQVMIALAALFVVISLARQLSGGTDLTSVGQWGGTLSFAMPIGLAGLGGLWAERAGVVNIGLEGMMVLGTFGGGYVAWHTHSAWLGLLAGIALGALGGLLHAYLTVTLGVDHIVSGVAINLLAPGFAAYLSKLAFTTPAATAQGGGQKQSPPVPGFSRITIPGLSSWLAHLDAHHWFLVSDLAGLIGGIVTGLSVITVLAVALLIGSYFVLWRTPFGLRLRSCGENPTAAESLGVNVYRYKYAAVLVSGGLAGLGGVFIAMVNSNFFLDGQTGGRGYIGLASMIFGNWRIGGLAAGAGLFGYTDSLQGRADTTSVHALLLIVAVLLIGLALWNGYRRRYLRAGIGLAIGALVVVWFTATKSLPAEFLVVTPHITTLLVMGLASQRLRMPKADGLVYRRGQGT</sequence>
<evidence type="ECO:0000313" key="9">
    <source>
        <dbReference type="Proteomes" id="UP000243342"/>
    </source>
</evidence>
<keyword evidence="2" id="KW-1003">Cell membrane</keyword>
<protein>
    <submittedName>
        <fullName evidence="8">ABC transporter permease</fullName>
    </submittedName>
</protein>
<feature type="transmembrane region" description="Helical" evidence="7">
    <location>
        <begin position="86"/>
        <end position="107"/>
    </location>
</feature>
<comment type="caution">
    <text evidence="8">The sequence shown here is derived from an EMBL/GenBank/DDBJ whole genome shotgun (WGS) entry which is preliminary data.</text>
</comment>
<evidence type="ECO:0000256" key="3">
    <source>
        <dbReference type="ARBA" id="ARBA00022692"/>
    </source>
</evidence>
<feature type="transmembrane region" description="Helical" evidence="7">
    <location>
        <begin position="141"/>
        <end position="159"/>
    </location>
</feature>
<keyword evidence="9" id="KW-1185">Reference proteome</keyword>
<dbReference type="PANTHER" id="PTHR43370">
    <property type="entry name" value="SUGAR ABC TRANSPORTER INTEGRAL MEMBRANE PROTEIN-RELATED"/>
    <property type="match status" value="1"/>
</dbReference>
<dbReference type="InterPro" id="IPR001851">
    <property type="entry name" value="ABC_transp_permease"/>
</dbReference>
<dbReference type="RefSeq" id="WP_071656911.1">
    <property type="nucleotide sequence ID" value="NZ_MLCF01000062.1"/>
</dbReference>
<evidence type="ECO:0000256" key="1">
    <source>
        <dbReference type="ARBA" id="ARBA00004651"/>
    </source>
</evidence>
<dbReference type="Proteomes" id="UP000243342">
    <property type="component" value="Unassembled WGS sequence"/>
</dbReference>
<accession>A0A1J7CBY4</accession>
<evidence type="ECO:0000313" key="8">
    <source>
        <dbReference type="EMBL" id="OIV37178.1"/>
    </source>
</evidence>
<dbReference type="Pfam" id="PF02653">
    <property type="entry name" value="BPD_transp_2"/>
    <property type="match status" value="1"/>
</dbReference>
<dbReference type="STRING" id="1428644.BIV57_12695"/>
<dbReference type="CDD" id="cd06580">
    <property type="entry name" value="TM_PBP1_transp_TpRbsC_like"/>
    <property type="match status" value="1"/>
</dbReference>
<feature type="transmembrane region" description="Helical" evidence="7">
    <location>
        <begin position="61"/>
        <end position="80"/>
    </location>
</feature>
<keyword evidence="4 7" id="KW-1133">Transmembrane helix</keyword>
<comment type="subcellular location">
    <subcellularLocation>
        <location evidence="1">Cell membrane</location>
        <topology evidence="1">Multi-pass membrane protein</topology>
    </subcellularLocation>
</comment>
<gene>
    <name evidence="8" type="ORF">BIV57_12695</name>
</gene>
<dbReference type="PANTHER" id="PTHR43370:SF1">
    <property type="entry name" value="GUANOSINE ABC TRANSPORTER PERMEASE PROTEIN NUPQ"/>
    <property type="match status" value="1"/>
</dbReference>
<name>A0A1J7CBY4_9ACTN</name>
<keyword evidence="3 7" id="KW-0812">Transmembrane</keyword>
<evidence type="ECO:0000256" key="6">
    <source>
        <dbReference type="SAM" id="MobiDB-lite"/>
    </source>
</evidence>
<keyword evidence="5 7" id="KW-0472">Membrane</keyword>
<feature type="transmembrane region" description="Helical" evidence="7">
    <location>
        <begin position="271"/>
        <end position="297"/>
    </location>
</feature>
<feature type="region of interest" description="Disordered" evidence="6">
    <location>
        <begin position="1"/>
        <end position="20"/>
    </location>
</feature>
<evidence type="ECO:0000256" key="7">
    <source>
        <dbReference type="SAM" id="Phobius"/>
    </source>
</evidence>
<evidence type="ECO:0000256" key="5">
    <source>
        <dbReference type="ARBA" id="ARBA00023136"/>
    </source>
</evidence>
<dbReference type="EMBL" id="MLCF01000062">
    <property type="protein sequence ID" value="OIV37178.1"/>
    <property type="molecule type" value="Genomic_DNA"/>
</dbReference>
<dbReference type="GO" id="GO:0022857">
    <property type="term" value="F:transmembrane transporter activity"/>
    <property type="evidence" value="ECO:0007669"/>
    <property type="project" value="InterPro"/>
</dbReference>
<feature type="transmembrane region" description="Helical" evidence="7">
    <location>
        <begin position="211"/>
        <end position="240"/>
    </location>
</feature>
<feature type="transmembrane region" description="Helical" evidence="7">
    <location>
        <begin position="393"/>
        <end position="411"/>
    </location>
</feature>
<reference evidence="8 9" key="1">
    <citation type="submission" date="2016-10" db="EMBL/GenBank/DDBJ databases">
        <title>Genome sequence of Streptomyces gilvigriseus MUSC 26.</title>
        <authorList>
            <person name="Lee L.-H."/>
            <person name="Ser H.-L."/>
        </authorList>
    </citation>
    <scope>NUCLEOTIDE SEQUENCE [LARGE SCALE GENOMIC DNA]</scope>
    <source>
        <strain evidence="8 9">MUSC 26</strain>
    </source>
</reference>
<evidence type="ECO:0000256" key="2">
    <source>
        <dbReference type="ARBA" id="ARBA00022475"/>
    </source>
</evidence>
<feature type="transmembrane region" description="Helical" evidence="7">
    <location>
        <begin position="368"/>
        <end position="387"/>
    </location>
</feature>
<proteinExistence type="predicted"/>
<evidence type="ECO:0000256" key="4">
    <source>
        <dbReference type="ARBA" id="ARBA00022989"/>
    </source>
</evidence>
<dbReference type="AlphaFoldDB" id="A0A1J7CBY4"/>
<dbReference type="OrthoDB" id="9792579at2"/>
<feature type="transmembrane region" description="Helical" evidence="7">
    <location>
        <begin position="343"/>
        <end position="361"/>
    </location>
</feature>
<feature type="transmembrane region" description="Helical" evidence="7">
    <location>
        <begin position="30"/>
        <end position="49"/>
    </location>
</feature>
<organism evidence="8 9">
    <name type="scientific">Mangrovactinospora gilvigrisea</name>
    <dbReference type="NCBI Taxonomy" id="1428644"/>
    <lineage>
        <taxon>Bacteria</taxon>
        <taxon>Bacillati</taxon>
        <taxon>Actinomycetota</taxon>
        <taxon>Actinomycetes</taxon>
        <taxon>Kitasatosporales</taxon>
        <taxon>Streptomycetaceae</taxon>
        <taxon>Mangrovactinospora</taxon>
    </lineage>
</organism>
<dbReference type="GO" id="GO:0005886">
    <property type="term" value="C:plasma membrane"/>
    <property type="evidence" value="ECO:0007669"/>
    <property type="project" value="UniProtKB-SubCell"/>
</dbReference>